<dbReference type="EMBL" id="PIDS01000138">
    <property type="protein sequence ID" value="PLL42813.1"/>
    <property type="molecule type" value="Genomic_DNA"/>
</dbReference>
<comment type="caution">
    <text evidence="1">The sequence shown here is derived from an EMBL/GenBank/DDBJ whole genome shotgun (WGS) entry which is preliminary data.</text>
</comment>
<sequence>MEDKKLLASISVDTSEAQSQLDSLISLLELKFGSLQSVPERIYEEILAVAKDIVFADSPSAGCTGLDIVYGVRFGAKYELLTAAIRAGEFDSEFL</sequence>
<reference evidence="1 2" key="2">
    <citation type="submission" date="2018-01" db="EMBL/GenBank/DDBJ databases">
        <title>Genomic study of Klebsiella pneumoniae.</title>
        <authorList>
            <person name="Yang Y."/>
            <person name="Bicalho R."/>
        </authorList>
    </citation>
    <scope>NUCLEOTIDE SEQUENCE [LARGE SCALE GENOMIC DNA]</scope>
    <source>
        <strain evidence="1 2">A11</strain>
    </source>
</reference>
<reference evidence="1 2" key="1">
    <citation type="submission" date="2017-11" db="EMBL/GenBank/DDBJ databases">
        <authorList>
            <person name="Han C.G."/>
        </authorList>
    </citation>
    <scope>NUCLEOTIDE SEQUENCE [LARGE SCALE GENOMIC DNA]</scope>
    <source>
        <strain evidence="1 2">A11</strain>
    </source>
</reference>
<evidence type="ECO:0000313" key="2">
    <source>
        <dbReference type="Proteomes" id="UP000234505"/>
    </source>
</evidence>
<evidence type="ECO:0000313" key="1">
    <source>
        <dbReference type="EMBL" id="PLL42813.1"/>
    </source>
</evidence>
<dbReference type="AlphaFoldDB" id="A0A2J4RHT5"/>
<gene>
    <name evidence="1" type="ORF">CWN50_06620</name>
</gene>
<dbReference type="Proteomes" id="UP000234505">
    <property type="component" value="Unassembled WGS sequence"/>
</dbReference>
<accession>A0A2J4RHT5</accession>
<organism evidence="1 2">
    <name type="scientific">Klebsiella michiganensis</name>
    <dbReference type="NCBI Taxonomy" id="1134687"/>
    <lineage>
        <taxon>Bacteria</taxon>
        <taxon>Pseudomonadati</taxon>
        <taxon>Pseudomonadota</taxon>
        <taxon>Gammaproteobacteria</taxon>
        <taxon>Enterobacterales</taxon>
        <taxon>Enterobacteriaceae</taxon>
        <taxon>Klebsiella/Raoultella group</taxon>
        <taxon>Klebsiella</taxon>
    </lineage>
</organism>
<name>A0A2J4RHT5_9ENTR</name>
<proteinExistence type="predicted"/>
<protein>
    <submittedName>
        <fullName evidence="1">Uncharacterized protein</fullName>
    </submittedName>
</protein>